<dbReference type="AlphaFoldDB" id="A0A9Q0QS54"/>
<organism evidence="2 3">
    <name type="scientific">Protea cynaroides</name>
    <dbReference type="NCBI Taxonomy" id="273540"/>
    <lineage>
        <taxon>Eukaryota</taxon>
        <taxon>Viridiplantae</taxon>
        <taxon>Streptophyta</taxon>
        <taxon>Embryophyta</taxon>
        <taxon>Tracheophyta</taxon>
        <taxon>Spermatophyta</taxon>
        <taxon>Magnoliopsida</taxon>
        <taxon>Proteales</taxon>
        <taxon>Proteaceae</taxon>
        <taxon>Protea</taxon>
    </lineage>
</organism>
<protein>
    <submittedName>
        <fullName evidence="2">Uncharacterized protein</fullName>
    </submittedName>
</protein>
<sequence length="103" mass="10735">MGDGCWVRVGDRWAGNAGVQTDGQGAAGRDVGDGWAGSTGVRTDGGCWRVDRWAGGARCEFGTDGQGALACGQMGRDVLDASWGQMGRERRRANKWAGGASWG</sequence>
<gene>
    <name evidence="2" type="ORF">NE237_003129</name>
</gene>
<comment type="caution">
    <text evidence="2">The sequence shown here is derived from an EMBL/GenBank/DDBJ whole genome shotgun (WGS) entry which is preliminary data.</text>
</comment>
<dbReference type="Proteomes" id="UP001141806">
    <property type="component" value="Unassembled WGS sequence"/>
</dbReference>
<feature type="region of interest" description="Disordered" evidence="1">
    <location>
        <begin position="15"/>
        <end position="39"/>
    </location>
</feature>
<proteinExistence type="predicted"/>
<dbReference type="EMBL" id="JAMYWD010000005">
    <property type="protein sequence ID" value="KAJ4970030.1"/>
    <property type="molecule type" value="Genomic_DNA"/>
</dbReference>
<evidence type="ECO:0000313" key="3">
    <source>
        <dbReference type="Proteomes" id="UP001141806"/>
    </source>
</evidence>
<evidence type="ECO:0000256" key="1">
    <source>
        <dbReference type="SAM" id="MobiDB-lite"/>
    </source>
</evidence>
<reference evidence="2" key="1">
    <citation type="journal article" date="2023" name="Plant J.">
        <title>The genome of the king protea, Protea cynaroides.</title>
        <authorList>
            <person name="Chang J."/>
            <person name="Duong T.A."/>
            <person name="Schoeman C."/>
            <person name="Ma X."/>
            <person name="Roodt D."/>
            <person name="Barker N."/>
            <person name="Li Z."/>
            <person name="Van de Peer Y."/>
            <person name="Mizrachi E."/>
        </authorList>
    </citation>
    <scope>NUCLEOTIDE SEQUENCE</scope>
    <source>
        <tissue evidence="2">Young leaves</tissue>
    </source>
</reference>
<evidence type="ECO:0000313" key="2">
    <source>
        <dbReference type="EMBL" id="KAJ4970030.1"/>
    </source>
</evidence>
<keyword evidence="3" id="KW-1185">Reference proteome</keyword>
<accession>A0A9Q0QS54</accession>
<name>A0A9Q0QS54_9MAGN</name>